<feature type="transmembrane region" description="Helical" evidence="1">
    <location>
        <begin position="12"/>
        <end position="32"/>
    </location>
</feature>
<dbReference type="RefSeq" id="WP_121678731.1">
    <property type="nucleotide sequence ID" value="NZ_RCVZ01000001.1"/>
</dbReference>
<dbReference type="OrthoDB" id="2730934at2"/>
<organism evidence="2 3">
    <name type="scientific">Falsibacillus albus</name>
    <dbReference type="NCBI Taxonomy" id="2478915"/>
    <lineage>
        <taxon>Bacteria</taxon>
        <taxon>Bacillati</taxon>
        <taxon>Bacillota</taxon>
        <taxon>Bacilli</taxon>
        <taxon>Bacillales</taxon>
        <taxon>Bacillaceae</taxon>
        <taxon>Falsibacillus</taxon>
    </lineage>
</organism>
<comment type="caution">
    <text evidence="2">The sequence shown here is derived from an EMBL/GenBank/DDBJ whole genome shotgun (WGS) entry which is preliminary data.</text>
</comment>
<keyword evidence="3" id="KW-1185">Reference proteome</keyword>
<keyword evidence="1" id="KW-0812">Transmembrane</keyword>
<protein>
    <submittedName>
        <fullName evidence="2">Uncharacterized protein</fullName>
    </submittedName>
</protein>
<dbReference type="EMBL" id="RCVZ01000001">
    <property type="protein sequence ID" value="RLQ98041.1"/>
    <property type="molecule type" value="Genomic_DNA"/>
</dbReference>
<evidence type="ECO:0000256" key="1">
    <source>
        <dbReference type="SAM" id="Phobius"/>
    </source>
</evidence>
<evidence type="ECO:0000313" key="3">
    <source>
        <dbReference type="Proteomes" id="UP000276770"/>
    </source>
</evidence>
<keyword evidence="1" id="KW-1133">Transmembrane helix</keyword>
<dbReference type="AlphaFoldDB" id="A0A3L7K7A7"/>
<reference evidence="2 3" key="1">
    <citation type="submission" date="2018-10" db="EMBL/GenBank/DDBJ databases">
        <title>Falsibacillus sp. genome draft.</title>
        <authorList>
            <person name="Shi S."/>
        </authorList>
    </citation>
    <scope>NUCLEOTIDE SEQUENCE [LARGE SCALE GENOMIC DNA]</scope>
    <source>
        <strain evidence="2 3">GY 10110</strain>
    </source>
</reference>
<keyword evidence="1" id="KW-0472">Membrane</keyword>
<gene>
    <name evidence="2" type="ORF">D9X91_01240</name>
</gene>
<name>A0A3L7K7A7_9BACI</name>
<sequence>MKQLKNENGYTLLSVLLVVVVVIALGMTLLSINLNSFKLVQIAQGNVQAKLDGEMAIEEAMALIENKVESINSSIEQGLVPAAQYLSVLHTALDHIQSVDGKKFTLNYQTLKQDSQNEGMFLDQVTISSAISKQKKIEKTVTISTISEVFRYSAISPGDIFLNGSPYIEGDVYTGNNIYTSNNPLISLLSSTLFPTIDGSLTVEGKYFGDKTDQCFWCGVNWQPFSPDMENLKTFFKVPPKIKDRELNIDPIQIGQIISEKQNEVSQMGNYTRYKKGLSISGNQTLSNNTLINGDLVISSGSTLNIYGKLYVTGSIYINGSHHQNHNTKIIVNGNQNFIYAAGNVSFEDVDLDGVMYIGGSANIQGELNSNGTIYAGNNIFVSSLYNNAGTLILLANNQITLAFNNIFNDAPMEMNAYLYSNQELQIYGILSNLKINGGIYGNPIRLNSVTTNGTPRLSIHYQKDLILDPPKGIPTVEKLTIKEIDMEYKSKQN</sequence>
<evidence type="ECO:0000313" key="2">
    <source>
        <dbReference type="EMBL" id="RLQ98041.1"/>
    </source>
</evidence>
<accession>A0A3L7K7A7</accession>
<proteinExistence type="predicted"/>
<dbReference type="Proteomes" id="UP000276770">
    <property type="component" value="Unassembled WGS sequence"/>
</dbReference>